<evidence type="ECO:0000313" key="4">
    <source>
        <dbReference type="Proteomes" id="UP001205311"/>
    </source>
</evidence>
<keyword evidence="1" id="KW-0472">Membrane</keyword>
<dbReference type="EMBL" id="JAMTCP010000022">
    <property type="protein sequence ID" value="MCP2260028.1"/>
    <property type="molecule type" value="Genomic_DNA"/>
</dbReference>
<evidence type="ECO:0000313" key="3">
    <source>
        <dbReference type="EMBL" id="MCP2260028.1"/>
    </source>
</evidence>
<protein>
    <submittedName>
        <fullName evidence="3">Membrane protease YdiL, CAAX protease family</fullName>
    </submittedName>
</protein>
<reference evidence="3 4" key="1">
    <citation type="submission" date="2022-06" db="EMBL/GenBank/DDBJ databases">
        <title>Genomic Encyclopedia of Archaeal and Bacterial Type Strains, Phase II (KMG-II): from individual species to whole genera.</title>
        <authorList>
            <person name="Goeker M."/>
        </authorList>
    </citation>
    <scope>NUCLEOTIDE SEQUENCE [LARGE SCALE GENOMIC DNA]</scope>
    <source>
        <strain evidence="3 4">DSM 40477</strain>
    </source>
</reference>
<dbReference type="GO" id="GO:0006508">
    <property type="term" value="P:proteolysis"/>
    <property type="evidence" value="ECO:0007669"/>
    <property type="project" value="UniProtKB-KW"/>
</dbReference>
<dbReference type="GO" id="GO:0008233">
    <property type="term" value="F:peptidase activity"/>
    <property type="evidence" value="ECO:0007669"/>
    <property type="project" value="UniProtKB-KW"/>
</dbReference>
<keyword evidence="3" id="KW-0645">Protease</keyword>
<accession>A0ABT1HWX7</accession>
<feature type="transmembrane region" description="Helical" evidence="1">
    <location>
        <begin position="266"/>
        <end position="285"/>
    </location>
</feature>
<feature type="transmembrane region" description="Helical" evidence="1">
    <location>
        <begin position="145"/>
        <end position="165"/>
    </location>
</feature>
<name>A0ABT1HWX7_STRSD</name>
<feature type="transmembrane region" description="Helical" evidence="1">
    <location>
        <begin position="216"/>
        <end position="246"/>
    </location>
</feature>
<feature type="transmembrane region" description="Helical" evidence="1">
    <location>
        <begin position="81"/>
        <end position="101"/>
    </location>
</feature>
<dbReference type="Pfam" id="PF02517">
    <property type="entry name" value="Rce1-like"/>
    <property type="match status" value="1"/>
</dbReference>
<feature type="transmembrane region" description="Helical" evidence="1">
    <location>
        <begin position="177"/>
        <end position="195"/>
    </location>
</feature>
<keyword evidence="1" id="KW-1133">Transmembrane helix</keyword>
<keyword evidence="3" id="KW-0378">Hydrolase</keyword>
<proteinExistence type="predicted"/>
<keyword evidence="1" id="KW-0812">Transmembrane</keyword>
<comment type="caution">
    <text evidence="3">The sequence shown here is derived from an EMBL/GenBank/DDBJ whole genome shotgun (WGS) entry which is preliminary data.</text>
</comment>
<dbReference type="InterPro" id="IPR003675">
    <property type="entry name" value="Rce1/LyrA-like_dom"/>
</dbReference>
<gene>
    <name evidence="3" type="ORF">LX15_003739</name>
</gene>
<feature type="transmembrane region" description="Helical" evidence="1">
    <location>
        <begin position="107"/>
        <end position="124"/>
    </location>
</feature>
<evidence type="ECO:0000256" key="1">
    <source>
        <dbReference type="SAM" id="Phobius"/>
    </source>
</evidence>
<organism evidence="3 4">
    <name type="scientific">Streptoalloteichus tenebrarius (strain ATCC 17920 / DSM 40477 / JCM 4838 / CBS 697.72 / NBRC 16177 / NCIMB 11028 / NRRL B-12390 / A12253. 1 / ISP 5477)</name>
    <name type="common">Streptomyces tenebrarius</name>
    <dbReference type="NCBI Taxonomy" id="1933"/>
    <lineage>
        <taxon>Bacteria</taxon>
        <taxon>Bacillati</taxon>
        <taxon>Actinomycetota</taxon>
        <taxon>Actinomycetes</taxon>
        <taxon>Pseudonocardiales</taxon>
        <taxon>Pseudonocardiaceae</taxon>
        <taxon>Streptoalloteichus</taxon>
    </lineage>
</organism>
<evidence type="ECO:0000259" key="2">
    <source>
        <dbReference type="Pfam" id="PF02517"/>
    </source>
</evidence>
<sequence length="288" mass="31791">MPNPFSPRVTRIRHPVISHVRSTLDPPPRDRQWDIRAIIERPNGRRGIPGPADRGRGLTRVAAMGETSPAGTHAVDGRRRFLLAVEYVALFFGAVTIYAMLDRPGSPIPVLVGLAVMAVVYLRRQAAFDRRSLTRGEAVLPELRPMLGLWVVAAVAMAGALAWASPDRLLQLPRQQPLLWIAIVVLYPLLSVYPQELIFRGFLFQRYAPLFGTGRVMVAASAAAFGFAHIIFGNWLSVLLTVVGGWLFATRYQRSRSLLAASVEHALYGVLVFTVGLGDFFYHGAANR</sequence>
<feature type="domain" description="CAAX prenyl protease 2/Lysostaphin resistance protein A-like" evidence="2">
    <location>
        <begin position="179"/>
        <end position="268"/>
    </location>
</feature>
<keyword evidence="4" id="KW-1185">Reference proteome</keyword>
<dbReference type="Proteomes" id="UP001205311">
    <property type="component" value="Unassembled WGS sequence"/>
</dbReference>